<accession>A0A834TTV2</accession>
<dbReference type="EMBL" id="JAAIUW010000007">
    <property type="protein sequence ID" value="KAF7823919.1"/>
    <property type="molecule type" value="Genomic_DNA"/>
</dbReference>
<sequence>MCSLFCKARRGEQHNETRLLGGVDGRLQGLQKALCTRCGERVKH</sequence>
<dbReference type="AlphaFoldDB" id="A0A834TTV2"/>
<protein>
    <submittedName>
        <fullName evidence="1">Uncharacterized protein</fullName>
    </submittedName>
</protein>
<reference evidence="1" key="1">
    <citation type="submission" date="2020-09" db="EMBL/GenBank/DDBJ databases">
        <title>Genome-Enabled Discovery of Anthraquinone Biosynthesis in Senna tora.</title>
        <authorList>
            <person name="Kang S.-H."/>
            <person name="Pandey R.P."/>
            <person name="Lee C.-M."/>
            <person name="Sim J.-S."/>
            <person name="Jeong J.-T."/>
            <person name="Choi B.-S."/>
            <person name="Jung M."/>
            <person name="Ginzburg D."/>
            <person name="Zhao K."/>
            <person name="Won S.Y."/>
            <person name="Oh T.-J."/>
            <person name="Yu Y."/>
            <person name="Kim N.-H."/>
            <person name="Lee O.R."/>
            <person name="Lee T.-H."/>
            <person name="Bashyal P."/>
            <person name="Kim T.-S."/>
            <person name="Lee W.-H."/>
            <person name="Kawkins C."/>
            <person name="Kim C.-K."/>
            <person name="Kim J.S."/>
            <person name="Ahn B.O."/>
            <person name="Rhee S.Y."/>
            <person name="Sohng J.K."/>
        </authorList>
    </citation>
    <scope>NUCLEOTIDE SEQUENCE</scope>
    <source>
        <tissue evidence="1">Leaf</tissue>
    </source>
</reference>
<name>A0A834TTV2_9FABA</name>
<comment type="caution">
    <text evidence="1">The sequence shown here is derived from an EMBL/GenBank/DDBJ whole genome shotgun (WGS) entry which is preliminary data.</text>
</comment>
<organism evidence="1 2">
    <name type="scientific">Senna tora</name>
    <dbReference type="NCBI Taxonomy" id="362788"/>
    <lineage>
        <taxon>Eukaryota</taxon>
        <taxon>Viridiplantae</taxon>
        <taxon>Streptophyta</taxon>
        <taxon>Embryophyta</taxon>
        <taxon>Tracheophyta</taxon>
        <taxon>Spermatophyta</taxon>
        <taxon>Magnoliopsida</taxon>
        <taxon>eudicotyledons</taxon>
        <taxon>Gunneridae</taxon>
        <taxon>Pentapetalae</taxon>
        <taxon>rosids</taxon>
        <taxon>fabids</taxon>
        <taxon>Fabales</taxon>
        <taxon>Fabaceae</taxon>
        <taxon>Caesalpinioideae</taxon>
        <taxon>Cassia clade</taxon>
        <taxon>Senna</taxon>
    </lineage>
</organism>
<evidence type="ECO:0000313" key="1">
    <source>
        <dbReference type="EMBL" id="KAF7823919.1"/>
    </source>
</evidence>
<gene>
    <name evidence="1" type="ORF">G2W53_022063</name>
</gene>
<proteinExistence type="predicted"/>
<keyword evidence="2" id="KW-1185">Reference proteome</keyword>
<dbReference type="Proteomes" id="UP000634136">
    <property type="component" value="Unassembled WGS sequence"/>
</dbReference>
<evidence type="ECO:0000313" key="2">
    <source>
        <dbReference type="Proteomes" id="UP000634136"/>
    </source>
</evidence>